<dbReference type="EMBL" id="JBGMDY010000004">
    <property type="protein sequence ID" value="KAL2337175.1"/>
    <property type="molecule type" value="Genomic_DNA"/>
</dbReference>
<dbReference type="Proteomes" id="UP001603857">
    <property type="component" value="Unassembled WGS sequence"/>
</dbReference>
<gene>
    <name evidence="1" type="ORF">Fmac_011621</name>
</gene>
<organism evidence="1 2">
    <name type="scientific">Flemingia macrophylla</name>
    <dbReference type="NCBI Taxonomy" id="520843"/>
    <lineage>
        <taxon>Eukaryota</taxon>
        <taxon>Viridiplantae</taxon>
        <taxon>Streptophyta</taxon>
        <taxon>Embryophyta</taxon>
        <taxon>Tracheophyta</taxon>
        <taxon>Spermatophyta</taxon>
        <taxon>Magnoliopsida</taxon>
        <taxon>eudicotyledons</taxon>
        <taxon>Gunneridae</taxon>
        <taxon>Pentapetalae</taxon>
        <taxon>rosids</taxon>
        <taxon>fabids</taxon>
        <taxon>Fabales</taxon>
        <taxon>Fabaceae</taxon>
        <taxon>Papilionoideae</taxon>
        <taxon>50 kb inversion clade</taxon>
        <taxon>NPAAA clade</taxon>
        <taxon>indigoferoid/millettioid clade</taxon>
        <taxon>Phaseoleae</taxon>
        <taxon>Flemingia</taxon>
    </lineage>
</organism>
<keyword evidence="2" id="KW-1185">Reference proteome</keyword>
<proteinExistence type="predicted"/>
<accession>A0ABD1MQ27</accession>
<sequence>MSAGRKLERNQQNATIFGSGGLYSGRVVKNLKDDMIVGAPGGLELAQGSSIGNENFQNLLESPSLQHIQLKWSYRICFCGHHIAMVNETFAHFCVTGSEDLADIVPNEIHSIENNPSCPYQLAFHLEDGWLDFVVLSYLLIIN</sequence>
<dbReference type="AlphaFoldDB" id="A0ABD1MQ27"/>
<reference evidence="1 2" key="1">
    <citation type="submission" date="2024-08" db="EMBL/GenBank/DDBJ databases">
        <title>Insights into the chromosomal genome structure of Flemingia macrophylla.</title>
        <authorList>
            <person name="Ding Y."/>
            <person name="Zhao Y."/>
            <person name="Bi W."/>
            <person name="Wu M."/>
            <person name="Zhao G."/>
            <person name="Gong Y."/>
            <person name="Li W."/>
            <person name="Zhang P."/>
        </authorList>
    </citation>
    <scope>NUCLEOTIDE SEQUENCE [LARGE SCALE GENOMIC DNA]</scope>
    <source>
        <strain evidence="1">DYQJB</strain>
        <tissue evidence="1">Leaf</tissue>
    </source>
</reference>
<protein>
    <submittedName>
        <fullName evidence="1">Uncharacterized protein</fullName>
    </submittedName>
</protein>
<evidence type="ECO:0000313" key="1">
    <source>
        <dbReference type="EMBL" id="KAL2337175.1"/>
    </source>
</evidence>
<evidence type="ECO:0000313" key="2">
    <source>
        <dbReference type="Proteomes" id="UP001603857"/>
    </source>
</evidence>
<name>A0ABD1MQ27_9FABA</name>
<comment type="caution">
    <text evidence="1">The sequence shown here is derived from an EMBL/GenBank/DDBJ whole genome shotgun (WGS) entry which is preliminary data.</text>
</comment>